<dbReference type="Gene3D" id="2.60.120.260">
    <property type="entry name" value="Galactose-binding domain-like"/>
    <property type="match status" value="3"/>
</dbReference>
<keyword evidence="1" id="KW-0732">Signal</keyword>
<accession>A0A918TS91</accession>
<feature type="chain" id="PRO_5036721350" description="CBM-cenC domain-containing protein" evidence="1">
    <location>
        <begin position="23"/>
        <end position="671"/>
    </location>
</feature>
<evidence type="ECO:0000256" key="1">
    <source>
        <dbReference type="SAM" id="SignalP"/>
    </source>
</evidence>
<feature type="signal peptide" evidence="1">
    <location>
        <begin position="1"/>
        <end position="22"/>
    </location>
</feature>
<dbReference type="EMBL" id="BMXI01000013">
    <property type="protein sequence ID" value="GHC60200.1"/>
    <property type="molecule type" value="Genomic_DNA"/>
</dbReference>
<sequence length="671" mass="69172">MKNLDKTLLVGALLGTVASAHAAPFLVPNGDFSTPDGADWTQASSEGTIISYQLSGGSSDGYAEIDNTSGSWGGVLVSEGGSGPNPAVGDGIPLSELGLTAGETYTFSLDMINLGAGANQAGMKMESWAGGFLDNGAGDVVFPLTNSWETYSLEYTINPAATHLKFVPLLVNFSGPVGFDNVGGDNTALVPPPFEPLEIENGDFEIPDGVGWGTGQGTPVYNATGGNPNGHVVLDGTAEFAVLYGFNNMEVSFEALGLAPGDTFLLQMDIKLISGNFGAGYRLEGPSGYVIDETFEVIGNGSDWATYSVELTVPASPGQTKIGLRPGGSVVAFDNVSIVNPEEIPFSAEVVKGAIVNWVPTSATNSYQPQKSADGVTFTNLGPAIEGNSISSVYDAEPALFYQVVEASIEDSDDVLNGGFESVDEFDSFCAQAWTCLAGVINDQFATRLATDNTVAGTIATPDQVRTGVAALQLKVVNAETEALPGKSLTQQNVLNSGGSITPGNTYTFSFWAKQVSSGPSYVQGYKLAWLEESGGVISVGAEGGFAGGDGEWAETAVAGLVAPANATSALIEIFGATGAVDGAFGEVLLDDISLITEGSSPIGTLPATTSTGMGVTYPTLEGFSYQVQASSDLISFSDLGEAVIGDGNPATIGEPSEERKFFQVVKTVTP</sequence>
<evidence type="ECO:0008006" key="4">
    <source>
        <dbReference type="Google" id="ProtNLM"/>
    </source>
</evidence>
<evidence type="ECO:0000313" key="3">
    <source>
        <dbReference type="Proteomes" id="UP000644507"/>
    </source>
</evidence>
<reference evidence="2" key="1">
    <citation type="journal article" date="2014" name="Int. J. Syst. Evol. Microbiol.">
        <title>Complete genome sequence of Corynebacterium casei LMG S-19264T (=DSM 44701T), isolated from a smear-ripened cheese.</title>
        <authorList>
            <consortium name="US DOE Joint Genome Institute (JGI-PGF)"/>
            <person name="Walter F."/>
            <person name="Albersmeier A."/>
            <person name="Kalinowski J."/>
            <person name="Ruckert C."/>
        </authorList>
    </citation>
    <scope>NUCLEOTIDE SEQUENCE</scope>
    <source>
        <strain evidence="2">KCTC 12988</strain>
    </source>
</reference>
<organism evidence="2 3">
    <name type="scientific">Roseibacillus persicicus</name>
    <dbReference type="NCBI Taxonomy" id="454148"/>
    <lineage>
        <taxon>Bacteria</taxon>
        <taxon>Pseudomonadati</taxon>
        <taxon>Verrucomicrobiota</taxon>
        <taxon>Verrucomicrobiia</taxon>
        <taxon>Verrucomicrobiales</taxon>
        <taxon>Verrucomicrobiaceae</taxon>
        <taxon>Roseibacillus</taxon>
    </lineage>
</organism>
<evidence type="ECO:0000313" key="2">
    <source>
        <dbReference type="EMBL" id="GHC60200.1"/>
    </source>
</evidence>
<keyword evidence="3" id="KW-1185">Reference proteome</keyword>
<gene>
    <name evidence="2" type="ORF">GCM10007100_29340</name>
</gene>
<dbReference type="RefSeq" id="WP_189571379.1">
    <property type="nucleotide sequence ID" value="NZ_BMXI01000013.1"/>
</dbReference>
<dbReference type="Proteomes" id="UP000644507">
    <property type="component" value="Unassembled WGS sequence"/>
</dbReference>
<reference evidence="2" key="2">
    <citation type="submission" date="2020-09" db="EMBL/GenBank/DDBJ databases">
        <authorList>
            <person name="Sun Q."/>
            <person name="Kim S."/>
        </authorList>
    </citation>
    <scope>NUCLEOTIDE SEQUENCE</scope>
    <source>
        <strain evidence="2">KCTC 12988</strain>
    </source>
</reference>
<proteinExistence type="predicted"/>
<protein>
    <recommendedName>
        <fullName evidence="4">CBM-cenC domain-containing protein</fullName>
    </recommendedName>
</protein>
<dbReference type="AlphaFoldDB" id="A0A918TS91"/>
<comment type="caution">
    <text evidence="2">The sequence shown here is derived from an EMBL/GenBank/DDBJ whole genome shotgun (WGS) entry which is preliminary data.</text>
</comment>
<name>A0A918TS91_9BACT</name>